<dbReference type="PANTHER" id="PTHR13034:SF2">
    <property type="entry name" value="DYNACTIN SUBUNIT 4"/>
    <property type="match status" value="1"/>
</dbReference>
<keyword evidence="8" id="KW-0007">Acetylation</keyword>
<keyword evidence="7" id="KW-0832">Ubl conjugation</keyword>
<dbReference type="GO" id="GO:0005869">
    <property type="term" value="C:dynactin complex"/>
    <property type="evidence" value="ECO:0007669"/>
    <property type="project" value="InterPro"/>
</dbReference>
<dbReference type="Proteomes" id="UP000780801">
    <property type="component" value="Unassembled WGS sequence"/>
</dbReference>
<evidence type="ECO:0000256" key="9">
    <source>
        <dbReference type="ARBA" id="ARBA00023054"/>
    </source>
</evidence>
<comment type="subunit">
    <text evidence="13">Subunit of dynactin, a multiprotein complex part of a tripartite complex with dynein and a adapter, such as BICDL1, BICD2 or HOOK3. The dynactin complex is built around ACTR1A/ACTB filament and consists of an actin-related filament composed of a shoulder domain, a pointed end and a barbed end. Its length is defined by its flexible shoulder domain. The soulder is composed of 2 DCTN1 subunits, 4 DCTN2 and 2 DCTN3. The 4 DCNT2 (via N-terminus) bind the ACTR1A filament and act as molecular rulers to determine the length. The pointed end is important for binding dynein-dynactin cargo adapters. Consists of 4 subunits: ACTR10, DCNT4, DCTN5 and DCTN6. The barbed end is composed of a CAPZA1:CAPZB heterodimers, which binds ACTR1A/ACTB filament and dynactin and stabilizes dynactin. Interacts with ATP7B, but not ATP7A, in a copper-dependent manner. Interacts with ANK2; this interaction is required for localization at costameres. Interacts with N4BP2L1.</text>
</comment>
<feature type="non-terminal residue" evidence="15">
    <location>
        <position position="1"/>
    </location>
</feature>
<reference evidence="15" key="1">
    <citation type="journal article" date="2020" name="Fungal Divers.">
        <title>Resolving the Mortierellaceae phylogeny through synthesis of multi-gene phylogenetics and phylogenomics.</title>
        <authorList>
            <person name="Vandepol N."/>
            <person name="Liber J."/>
            <person name="Desiro A."/>
            <person name="Na H."/>
            <person name="Kennedy M."/>
            <person name="Barry K."/>
            <person name="Grigoriev I.V."/>
            <person name="Miller A.N."/>
            <person name="O'Donnell K."/>
            <person name="Stajich J.E."/>
            <person name="Bonito G."/>
        </authorList>
    </citation>
    <scope>NUCLEOTIDE SEQUENCE</scope>
    <source>
        <strain evidence="15">KOD1015</strain>
    </source>
</reference>
<evidence type="ECO:0000256" key="2">
    <source>
        <dbReference type="ARBA" id="ARBA00004529"/>
    </source>
</evidence>
<dbReference type="OrthoDB" id="283815at2759"/>
<dbReference type="PANTHER" id="PTHR13034">
    <property type="entry name" value="DYNACTIN P62 SUBUNIT"/>
    <property type="match status" value="1"/>
</dbReference>
<evidence type="ECO:0000256" key="1">
    <source>
        <dbReference type="ARBA" id="ARBA00004300"/>
    </source>
</evidence>
<evidence type="ECO:0000256" key="13">
    <source>
        <dbReference type="ARBA" id="ARBA00093507"/>
    </source>
</evidence>
<feature type="compositionally biased region" description="Basic and acidic residues" evidence="14">
    <location>
        <begin position="62"/>
        <end position="73"/>
    </location>
</feature>
<feature type="compositionally biased region" description="Low complexity" evidence="14">
    <location>
        <begin position="40"/>
        <end position="50"/>
    </location>
</feature>
<keyword evidence="10" id="KW-0206">Cytoskeleton</keyword>
<dbReference type="InterPro" id="IPR008603">
    <property type="entry name" value="DCTN4"/>
</dbReference>
<dbReference type="Pfam" id="PF05502">
    <property type="entry name" value="Dynactin_p62"/>
    <property type="match status" value="1"/>
</dbReference>
<protein>
    <recommendedName>
        <fullName evidence="12">Dynactin subunit 4</fullName>
    </recommendedName>
</protein>
<evidence type="ECO:0000256" key="7">
    <source>
        <dbReference type="ARBA" id="ARBA00022843"/>
    </source>
</evidence>
<evidence type="ECO:0000256" key="8">
    <source>
        <dbReference type="ARBA" id="ARBA00022990"/>
    </source>
</evidence>
<name>A0A9P6FUK6_9FUNG</name>
<organism evidence="15 16">
    <name type="scientific">Lunasporangiospora selenospora</name>
    <dbReference type="NCBI Taxonomy" id="979761"/>
    <lineage>
        <taxon>Eukaryota</taxon>
        <taxon>Fungi</taxon>
        <taxon>Fungi incertae sedis</taxon>
        <taxon>Mucoromycota</taxon>
        <taxon>Mortierellomycotina</taxon>
        <taxon>Mortierellomycetes</taxon>
        <taxon>Mortierellales</taxon>
        <taxon>Mortierellaceae</taxon>
        <taxon>Lunasporangiospora</taxon>
    </lineage>
</organism>
<feature type="region of interest" description="Disordered" evidence="14">
    <location>
        <begin position="25"/>
        <end position="132"/>
    </location>
</feature>
<comment type="similarity">
    <text evidence="11">Belongs to the dynactin subunit 4 family.</text>
</comment>
<feature type="compositionally biased region" description="Polar residues" evidence="14">
    <location>
        <begin position="74"/>
        <end position="98"/>
    </location>
</feature>
<keyword evidence="6" id="KW-0597">Phosphoprotein</keyword>
<dbReference type="GO" id="GO:0001725">
    <property type="term" value="C:stress fiber"/>
    <property type="evidence" value="ECO:0007669"/>
    <property type="project" value="UniProtKB-SubCell"/>
</dbReference>
<keyword evidence="4" id="KW-0963">Cytoplasm</keyword>
<evidence type="ECO:0000256" key="3">
    <source>
        <dbReference type="ARBA" id="ARBA00004657"/>
    </source>
</evidence>
<evidence type="ECO:0000256" key="14">
    <source>
        <dbReference type="SAM" id="MobiDB-lite"/>
    </source>
</evidence>
<evidence type="ECO:0000313" key="16">
    <source>
        <dbReference type="Proteomes" id="UP000780801"/>
    </source>
</evidence>
<feature type="compositionally biased region" description="Polar residues" evidence="14">
    <location>
        <begin position="109"/>
        <end position="119"/>
    </location>
</feature>
<sequence length="516" mass="56675">MLALNAPPGQDPVRQPFVHYRCHCNHANSHSSKSGNASEGAGTTPSAEPGTGTGTGSGQGSDNRDAMNIDDASKSQPASPTQEQPSSQTETSDTTRPSSALVLAGQQPGEASSSFQPQNETDKALYSSGNHSDTHGSIPLSRLYFCDSCDELRCPKCVQDEIVCYYCPHCLFDAPTASVKTEKHKCSRNCFYCPLCQATLSVVSEDPDATLYQSNPTDNAQYYLLCNMCLWNSQDIGVTFDKPLSLTAQLQKDDEALPDVREFARLKDHFEKYFRSTKSSLPSYLASPSYSTGYSSTSRYLSSVTSTLSSHRTQQADDIAHYTPAVQVMESTENLEKLMSIVSIKETTTMKQRLMALQSQSYSPQRLQPQRIHLRIKKLRRCRSCRHILVKPDQKGNSFGFKINLIALNQLPNITIVSIQRPMIVQTASQVILRFTNPRHEEAHVSLQYGDGASPSHGVAIRSPSFSISPFNEVWEYEVGTIAAPPGATMEDVYERTANSTCIALDITPAVAGEVK</sequence>
<comment type="subcellular location">
    <subcellularLocation>
        <location evidence="1">Cytoplasm</location>
        <location evidence="1">Cytoskeleton</location>
        <location evidence="1">Microtubule organizing center</location>
        <location evidence="1">Centrosome</location>
    </subcellularLocation>
    <subcellularLocation>
        <location evidence="2">Cytoplasm</location>
        <location evidence="2">Cytoskeleton</location>
        <location evidence="2">Stress fiber</location>
    </subcellularLocation>
    <subcellularLocation>
        <location evidence="3">Cytoplasm</location>
        <location evidence="3">Myofibril</location>
    </subcellularLocation>
</comment>
<dbReference type="AlphaFoldDB" id="A0A9P6FUK6"/>
<evidence type="ECO:0000256" key="6">
    <source>
        <dbReference type="ARBA" id="ARBA00022553"/>
    </source>
</evidence>
<proteinExistence type="inferred from homology"/>
<keyword evidence="5" id="KW-1017">Isopeptide bond</keyword>
<feature type="compositionally biased region" description="Polar residues" evidence="14">
    <location>
        <begin position="26"/>
        <end position="37"/>
    </location>
</feature>
<evidence type="ECO:0000256" key="5">
    <source>
        <dbReference type="ARBA" id="ARBA00022499"/>
    </source>
</evidence>
<keyword evidence="16" id="KW-1185">Reference proteome</keyword>
<evidence type="ECO:0000256" key="4">
    <source>
        <dbReference type="ARBA" id="ARBA00022490"/>
    </source>
</evidence>
<keyword evidence="9" id="KW-0175">Coiled coil</keyword>
<dbReference type="EMBL" id="JAABOA010001240">
    <property type="protein sequence ID" value="KAF9581977.1"/>
    <property type="molecule type" value="Genomic_DNA"/>
</dbReference>
<evidence type="ECO:0000256" key="10">
    <source>
        <dbReference type="ARBA" id="ARBA00023212"/>
    </source>
</evidence>
<evidence type="ECO:0000256" key="12">
    <source>
        <dbReference type="ARBA" id="ARBA00034864"/>
    </source>
</evidence>
<evidence type="ECO:0000313" key="15">
    <source>
        <dbReference type="EMBL" id="KAF9581977.1"/>
    </source>
</evidence>
<evidence type="ECO:0000256" key="11">
    <source>
        <dbReference type="ARBA" id="ARBA00034776"/>
    </source>
</evidence>
<gene>
    <name evidence="15" type="ORF">BGW38_000821</name>
</gene>
<comment type="caution">
    <text evidence="15">The sequence shown here is derived from an EMBL/GenBank/DDBJ whole genome shotgun (WGS) entry which is preliminary data.</text>
</comment>
<accession>A0A9P6FUK6</accession>